<dbReference type="OrthoDB" id="9815229at2"/>
<evidence type="ECO:0000313" key="1">
    <source>
        <dbReference type="EMBL" id="ARQ00964.1"/>
    </source>
</evidence>
<proteinExistence type="predicted"/>
<sequence>MVASNYEASLVRVLKHEGGYSNHPSDPGGATNYGITIASYARFKGRAVTAAEVRAMPLSDAKAIYKTSYWNVLRCDELPAGLDYAVFDYGVNSGPSRATKVLQRLLGLAASGAMTDEVIANVRTANLPTLVAKLCDERLAFLKSLKTWPVFGVGWGRRVSDVRRDALAMAKSEAVTPAASSAVSGKGHVPAPTSVRTTTTAATVAAGAGAALATHDVGAPASVVLAVVAMSAVLAVAGWIGWTIWHKRKQDAAAPPVIGANVITSFRLKLKGWRTVIFGGALTVAGASLDILNALQLVDITPLLPPEHALKIIAIIGVATVALRVMTTGRIGQRDC</sequence>
<dbReference type="CDD" id="cd13926">
    <property type="entry name" value="N-acetylmuramidase_GH108"/>
    <property type="match status" value="1"/>
</dbReference>
<evidence type="ECO:0000313" key="2">
    <source>
        <dbReference type="Proteomes" id="UP000194137"/>
    </source>
</evidence>
<dbReference type="Gene3D" id="1.20.141.10">
    <property type="entry name" value="Chitosanase, subunit A, domain 1"/>
    <property type="match status" value="1"/>
</dbReference>
<keyword evidence="2" id="KW-1185">Reference proteome</keyword>
<gene>
    <name evidence="1" type="ORF">CAK95_19100</name>
</gene>
<organism evidence="1 2">
    <name type="scientific">Pseudorhodoplanes sinuspersici</name>
    <dbReference type="NCBI Taxonomy" id="1235591"/>
    <lineage>
        <taxon>Bacteria</taxon>
        <taxon>Pseudomonadati</taxon>
        <taxon>Pseudomonadota</taxon>
        <taxon>Alphaproteobacteria</taxon>
        <taxon>Hyphomicrobiales</taxon>
        <taxon>Pseudorhodoplanes</taxon>
    </lineage>
</organism>
<dbReference type="EMBL" id="CP021112">
    <property type="protein sequence ID" value="ARQ00964.1"/>
    <property type="molecule type" value="Genomic_DNA"/>
</dbReference>
<dbReference type="InterPro" id="IPR008565">
    <property type="entry name" value="TtsA-like_GH18_dom"/>
</dbReference>
<dbReference type="STRING" id="1235591.CAK95_19100"/>
<name>A0A1W6ZU93_9HYPH</name>
<dbReference type="KEGG" id="psin:CAK95_19100"/>
<dbReference type="SUPFAM" id="SSF53955">
    <property type="entry name" value="Lysozyme-like"/>
    <property type="match status" value="1"/>
</dbReference>
<dbReference type="Pfam" id="PF05838">
    <property type="entry name" value="Glyco_hydro_108"/>
    <property type="match status" value="1"/>
</dbReference>
<dbReference type="Proteomes" id="UP000194137">
    <property type="component" value="Chromosome"/>
</dbReference>
<accession>A0A1W6ZU93</accession>
<protein>
    <submittedName>
        <fullName evidence="1">Uncharacterized protein</fullName>
    </submittedName>
</protein>
<reference evidence="1 2" key="1">
    <citation type="submission" date="2017-05" db="EMBL/GenBank/DDBJ databases">
        <title>Full genome sequence of Pseudorhodoplanes sinuspersici.</title>
        <authorList>
            <person name="Dastgheib S.M.M."/>
            <person name="Shavandi M."/>
            <person name="Tirandaz H."/>
        </authorList>
    </citation>
    <scope>NUCLEOTIDE SEQUENCE [LARGE SCALE GENOMIC DNA]</scope>
    <source>
        <strain evidence="1 2">RIPI110</strain>
    </source>
</reference>
<dbReference type="RefSeq" id="WP_086089359.1">
    <property type="nucleotide sequence ID" value="NZ_CP021112.1"/>
</dbReference>
<dbReference type="AlphaFoldDB" id="A0A1W6ZU93"/>
<dbReference type="InterPro" id="IPR023346">
    <property type="entry name" value="Lysozyme-like_dom_sf"/>
</dbReference>